<accession>A0ABW7Q3Q6</accession>
<evidence type="ECO:0000313" key="1">
    <source>
        <dbReference type="EMBL" id="MFH8248848.1"/>
    </source>
</evidence>
<dbReference type="SUPFAM" id="SSF52091">
    <property type="entry name" value="SpoIIaa-like"/>
    <property type="match status" value="1"/>
</dbReference>
<evidence type="ECO:0000313" key="2">
    <source>
        <dbReference type="Proteomes" id="UP001610861"/>
    </source>
</evidence>
<proteinExistence type="predicted"/>
<dbReference type="InterPro" id="IPR036513">
    <property type="entry name" value="STAS_dom_sf"/>
</dbReference>
<keyword evidence="2" id="KW-1185">Reference proteome</keyword>
<reference evidence="1 2" key="1">
    <citation type="submission" date="2024-09" db="EMBL/GenBank/DDBJ databases">
        <authorList>
            <person name="Pan X."/>
        </authorList>
    </citation>
    <scope>NUCLEOTIDE SEQUENCE [LARGE SCALE GENOMIC DNA]</scope>
    <source>
        <strain evidence="1 2">B2969</strain>
    </source>
</reference>
<comment type="caution">
    <text evidence="1">The sequence shown here is derived from an EMBL/GenBank/DDBJ whole genome shotgun (WGS) entry which is preliminary data.</text>
</comment>
<dbReference type="Gene3D" id="3.40.50.10600">
    <property type="entry name" value="SpoIIaa-like domains"/>
    <property type="match status" value="1"/>
</dbReference>
<dbReference type="RefSeq" id="WP_396638808.1">
    <property type="nucleotide sequence ID" value="NZ_JBIQWL010000001.1"/>
</dbReference>
<gene>
    <name evidence="1" type="ORF">ACH3VR_00590</name>
</gene>
<dbReference type="EMBL" id="JBIQWL010000001">
    <property type="protein sequence ID" value="MFH8248848.1"/>
    <property type="molecule type" value="Genomic_DNA"/>
</dbReference>
<dbReference type="Pfam" id="PF11964">
    <property type="entry name" value="SpoIIAA-like"/>
    <property type="match status" value="1"/>
</dbReference>
<dbReference type="InterPro" id="IPR038396">
    <property type="entry name" value="SpoIIAA-like_sf"/>
</dbReference>
<dbReference type="InterPro" id="IPR021866">
    <property type="entry name" value="SpoIIAA-like"/>
</dbReference>
<dbReference type="Proteomes" id="UP001610861">
    <property type="component" value="Unassembled WGS sequence"/>
</dbReference>
<protein>
    <submittedName>
        <fullName evidence="1">STAS/SEC14 domain-containing protein</fullName>
    </submittedName>
</protein>
<sequence>MIDPIPDLPPGVLGFRAVGVVEASDYRSVLDPAIDAAVAKGQKLNIVFVLGEDFSRYSLSALWQDVLLEGKPEGSWGRVALVTNRKVLGEMVHGLGFLMPAEFRLFALADLQTAIDWAAGEKVADAEA</sequence>
<name>A0ABW7Q3Q6_9MICO</name>
<organism evidence="1 2">
    <name type="scientific">Microbacterium alkaliflavum</name>
    <dbReference type="NCBI Taxonomy" id="3248839"/>
    <lineage>
        <taxon>Bacteria</taxon>
        <taxon>Bacillati</taxon>
        <taxon>Actinomycetota</taxon>
        <taxon>Actinomycetes</taxon>
        <taxon>Micrococcales</taxon>
        <taxon>Microbacteriaceae</taxon>
        <taxon>Microbacterium</taxon>
    </lineage>
</organism>